<sequence length="196" mass="21997">MEQTGWASTTPYSCIFFCGGPYNYPRIRRSVSFDLEVGYRKAPRHGYFIGFGVPEVAEITGRTPGGTYLYLKSRLLYGSVRWAWYSRNSRFINSIGPALLVSRDAESVGPGIGSSHTQVCPGVQLSSQFRFIDRRTWLLAFKAYFRTGLSATTQTYEKQELTFSPTGSTTRSVQLPGRKLPLTHANIGLQIGLKYR</sequence>
<gene>
    <name evidence="1" type="ORF">GCM10023189_37190</name>
</gene>
<reference evidence="2" key="1">
    <citation type="journal article" date="2019" name="Int. J. Syst. Evol. Microbiol.">
        <title>The Global Catalogue of Microorganisms (GCM) 10K type strain sequencing project: providing services to taxonomists for standard genome sequencing and annotation.</title>
        <authorList>
            <consortium name="The Broad Institute Genomics Platform"/>
            <consortium name="The Broad Institute Genome Sequencing Center for Infectious Disease"/>
            <person name="Wu L."/>
            <person name="Ma J."/>
        </authorList>
    </citation>
    <scope>NUCLEOTIDE SEQUENCE [LARGE SCALE GENOMIC DNA]</scope>
    <source>
        <strain evidence="2">JCM 17927</strain>
    </source>
</reference>
<dbReference type="Proteomes" id="UP001501175">
    <property type="component" value="Unassembled WGS sequence"/>
</dbReference>
<name>A0ABP8N878_9BACT</name>
<evidence type="ECO:0008006" key="3">
    <source>
        <dbReference type="Google" id="ProtNLM"/>
    </source>
</evidence>
<keyword evidence="2" id="KW-1185">Reference proteome</keyword>
<evidence type="ECO:0000313" key="1">
    <source>
        <dbReference type="EMBL" id="GAA4461576.1"/>
    </source>
</evidence>
<organism evidence="1 2">
    <name type="scientific">Nibrella saemangeumensis</name>
    <dbReference type="NCBI Taxonomy" id="1084526"/>
    <lineage>
        <taxon>Bacteria</taxon>
        <taxon>Pseudomonadati</taxon>
        <taxon>Bacteroidota</taxon>
        <taxon>Cytophagia</taxon>
        <taxon>Cytophagales</taxon>
        <taxon>Spirosomataceae</taxon>
        <taxon>Nibrella</taxon>
    </lineage>
</organism>
<dbReference type="EMBL" id="BAABHD010000064">
    <property type="protein sequence ID" value="GAA4461576.1"/>
    <property type="molecule type" value="Genomic_DNA"/>
</dbReference>
<accession>A0ABP8N878</accession>
<protein>
    <recommendedName>
        <fullName evidence="3">Outer membrane protein beta-barrel domain-containing protein</fullName>
    </recommendedName>
</protein>
<evidence type="ECO:0000313" key="2">
    <source>
        <dbReference type="Proteomes" id="UP001501175"/>
    </source>
</evidence>
<comment type="caution">
    <text evidence="1">The sequence shown here is derived from an EMBL/GenBank/DDBJ whole genome shotgun (WGS) entry which is preliminary data.</text>
</comment>
<proteinExistence type="predicted"/>